<sequence>MTEKEKNDKNDSKYPSTFTVDCFSSTTKLPIGSVETINEKEYNPFDHRVGEHQNSSVGALVHLVKSSLGSGILAMPHAFLSGGAIFSFVGTIIIGILCTHCVHILVKASHEMSRRKKVPSLAFAETAEAVFEYGPEKIRKFSHTAKVAVNIGLVVTYFLGNSVYIVLIASSLSEVVTYHNGGVELMDKRLYMLIILVPIILTSQFRQLRHLVPFSLLANICMIVSFIITLYFIFEGFEVSKDVEFLGSIDTIPSFFSTVIFAMEGIGVVMPVENSMDKPQQFLGCPGVLNIAMSLVVSLYAIIGLFGYLKYGGITSTNITSVLPNTPLGDTAKLCIAISVFFTFSLQFHVPMEITWQKVCEPYIPKKFHNLGQVAVRSLVCAVICCIAIGVPELDPIISLVGAICLSTLGILVPAFVETVLRWEGRLGLLKWVLIKNIFLMCFSLFALCAGTYYAILKIIELY</sequence>
<dbReference type="GeneID" id="108564122"/>
<evidence type="ECO:0000256" key="5">
    <source>
        <dbReference type="SAM" id="Phobius"/>
    </source>
</evidence>
<keyword evidence="7" id="KW-1185">Reference proteome</keyword>
<keyword evidence="3 5" id="KW-1133">Transmembrane helix</keyword>
<dbReference type="PANTHER" id="PTHR22950">
    <property type="entry name" value="AMINO ACID TRANSPORTER"/>
    <property type="match status" value="1"/>
</dbReference>
<feature type="transmembrane region" description="Helical" evidence="5">
    <location>
        <begin position="189"/>
        <end position="205"/>
    </location>
</feature>
<accession>A0ABM1MVE8</accession>
<feature type="transmembrane region" description="Helical" evidence="5">
    <location>
        <begin position="438"/>
        <end position="457"/>
    </location>
</feature>
<feature type="transmembrane region" description="Helical" evidence="5">
    <location>
        <begin position="254"/>
        <end position="272"/>
    </location>
</feature>
<gene>
    <name evidence="8" type="primary">LOC108564122</name>
</gene>
<feature type="transmembrane region" description="Helical" evidence="5">
    <location>
        <begin position="397"/>
        <end position="417"/>
    </location>
</feature>
<dbReference type="Pfam" id="PF01490">
    <property type="entry name" value="Aa_trans"/>
    <property type="match status" value="1"/>
</dbReference>
<feature type="transmembrane region" description="Helical" evidence="5">
    <location>
        <begin position="284"/>
        <end position="311"/>
    </location>
</feature>
<comment type="subcellular location">
    <subcellularLocation>
        <location evidence="1">Membrane</location>
        <topology evidence="1">Multi-pass membrane protein</topology>
    </subcellularLocation>
</comment>
<name>A0ABM1MVE8_NICVS</name>
<reference evidence="8" key="1">
    <citation type="submission" date="2025-08" db="UniProtKB">
        <authorList>
            <consortium name="RefSeq"/>
        </authorList>
    </citation>
    <scope>IDENTIFICATION</scope>
    <source>
        <tissue evidence="8">Whole Larva</tissue>
    </source>
</reference>
<evidence type="ECO:0000256" key="4">
    <source>
        <dbReference type="ARBA" id="ARBA00023136"/>
    </source>
</evidence>
<proteinExistence type="predicted"/>
<protein>
    <submittedName>
        <fullName evidence="8">Proton-coupled amino acid transporter-like protein pathetic</fullName>
    </submittedName>
</protein>
<keyword evidence="4 5" id="KW-0472">Membrane</keyword>
<evidence type="ECO:0000256" key="3">
    <source>
        <dbReference type="ARBA" id="ARBA00022989"/>
    </source>
</evidence>
<dbReference type="InterPro" id="IPR013057">
    <property type="entry name" value="AA_transpt_TM"/>
</dbReference>
<feature type="transmembrane region" description="Helical" evidence="5">
    <location>
        <begin position="85"/>
        <end position="106"/>
    </location>
</feature>
<feature type="transmembrane region" description="Helical" evidence="5">
    <location>
        <begin position="147"/>
        <end position="169"/>
    </location>
</feature>
<feature type="transmembrane region" description="Helical" evidence="5">
    <location>
        <begin position="57"/>
        <end position="79"/>
    </location>
</feature>
<organism evidence="7 8">
    <name type="scientific">Nicrophorus vespilloides</name>
    <name type="common">Boreal carrion beetle</name>
    <dbReference type="NCBI Taxonomy" id="110193"/>
    <lineage>
        <taxon>Eukaryota</taxon>
        <taxon>Metazoa</taxon>
        <taxon>Ecdysozoa</taxon>
        <taxon>Arthropoda</taxon>
        <taxon>Hexapoda</taxon>
        <taxon>Insecta</taxon>
        <taxon>Pterygota</taxon>
        <taxon>Neoptera</taxon>
        <taxon>Endopterygota</taxon>
        <taxon>Coleoptera</taxon>
        <taxon>Polyphaga</taxon>
        <taxon>Staphyliniformia</taxon>
        <taxon>Silphidae</taxon>
        <taxon>Nicrophorinae</taxon>
        <taxon>Nicrophorus</taxon>
    </lineage>
</organism>
<feature type="transmembrane region" description="Helical" evidence="5">
    <location>
        <begin position="371"/>
        <end position="391"/>
    </location>
</feature>
<dbReference type="PANTHER" id="PTHR22950:SF494">
    <property type="entry name" value="GH04538P"/>
    <property type="match status" value="1"/>
</dbReference>
<evidence type="ECO:0000259" key="6">
    <source>
        <dbReference type="Pfam" id="PF01490"/>
    </source>
</evidence>
<evidence type="ECO:0000313" key="8">
    <source>
        <dbReference type="RefSeq" id="XP_017778548.1"/>
    </source>
</evidence>
<evidence type="ECO:0000256" key="2">
    <source>
        <dbReference type="ARBA" id="ARBA00022692"/>
    </source>
</evidence>
<feature type="transmembrane region" description="Helical" evidence="5">
    <location>
        <begin position="212"/>
        <end position="234"/>
    </location>
</feature>
<evidence type="ECO:0000313" key="7">
    <source>
        <dbReference type="Proteomes" id="UP000695000"/>
    </source>
</evidence>
<feature type="domain" description="Amino acid transporter transmembrane" evidence="6">
    <location>
        <begin position="54"/>
        <end position="456"/>
    </location>
</feature>
<dbReference type="RefSeq" id="XP_017778548.1">
    <property type="nucleotide sequence ID" value="XM_017923059.1"/>
</dbReference>
<keyword evidence="2 5" id="KW-0812">Transmembrane</keyword>
<evidence type="ECO:0000256" key="1">
    <source>
        <dbReference type="ARBA" id="ARBA00004141"/>
    </source>
</evidence>
<dbReference type="Proteomes" id="UP000695000">
    <property type="component" value="Unplaced"/>
</dbReference>